<keyword evidence="2" id="KW-0819">tRNA processing</keyword>
<dbReference type="GO" id="GO:0030677">
    <property type="term" value="C:ribonuclease P complex"/>
    <property type="evidence" value="ECO:0007669"/>
    <property type="project" value="TreeGrafter"/>
</dbReference>
<comment type="function">
    <text evidence="1">RNaseP catalyzes the removal of the 5'-leader sequence from pre-tRNA to produce the mature 5'-terminus. It can also cleave other RNA substrates such as 4.5S RNA. The protein component plays an auxiliary but essential role in vivo by binding to the 5'-leader sequence and broadening the substrate specificity of the ribozyme.</text>
</comment>
<dbReference type="PANTHER" id="PTHR33992">
    <property type="entry name" value="RIBONUCLEASE P PROTEIN COMPONENT"/>
    <property type="match status" value="1"/>
</dbReference>
<accession>A0A7R8WQW9</accession>
<reference evidence="7" key="1">
    <citation type="submission" date="2020-11" db="EMBL/GenBank/DDBJ databases">
        <authorList>
            <person name="Tran Van P."/>
        </authorList>
    </citation>
    <scope>NUCLEOTIDE SEQUENCE</scope>
</reference>
<dbReference type="NCBIfam" id="TIGR00188">
    <property type="entry name" value="rnpA"/>
    <property type="match status" value="1"/>
</dbReference>
<evidence type="ECO:0000256" key="6">
    <source>
        <dbReference type="ARBA" id="ARBA00022884"/>
    </source>
</evidence>
<keyword evidence="3" id="KW-0540">Nuclease</keyword>
<dbReference type="OrthoDB" id="10267210at2759"/>
<feature type="non-terminal residue" evidence="7">
    <location>
        <position position="1"/>
    </location>
</feature>
<evidence type="ECO:0000313" key="7">
    <source>
        <dbReference type="EMBL" id="CAD7236463.1"/>
    </source>
</evidence>
<keyword evidence="4" id="KW-0255">Endonuclease</keyword>
<protein>
    <submittedName>
        <fullName evidence="7">Uncharacterized protein</fullName>
    </submittedName>
</protein>
<dbReference type="GO" id="GO:0042781">
    <property type="term" value="F:3'-tRNA processing endoribonuclease activity"/>
    <property type="evidence" value="ECO:0007669"/>
    <property type="project" value="TreeGrafter"/>
</dbReference>
<dbReference type="PROSITE" id="PS00648">
    <property type="entry name" value="RIBONUCLEASE_P"/>
    <property type="match status" value="1"/>
</dbReference>
<evidence type="ECO:0000256" key="3">
    <source>
        <dbReference type="ARBA" id="ARBA00022722"/>
    </source>
</evidence>
<dbReference type="HAMAP" id="MF_00227">
    <property type="entry name" value="RNase_P"/>
    <property type="match status" value="1"/>
</dbReference>
<dbReference type="Gene3D" id="3.30.230.10">
    <property type="match status" value="1"/>
</dbReference>
<evidence type="ECO:0000256" key="5">
    <source>
        <dbReference type="ARBA" id="ARBA00022801"/>
    </source>
</evidence>
<keyword evidence="6" id="KW-0694">RNA-binding</keyword>
<dbReference type="SUPFAM" id="SSF54211">
    <property type="entry name" value="Ribosomal protein S5 domain 2-like"/>
    <property type="match status" value="1"/>
</dbReference>
<dbReference type="InterPro" id="IPR000100">
    <property type="entry name" value="RNase_P"/>
</dbReference>
<proteinExistence type="inferred from homology"/>
<evidence type="ECO:0000256" key="2">
    <source>
        <dbReference type="ARBA" id="ARBA00022694"/>
    </source>
</evidence>
<dbReference type="InterPro" id="IPR020539">
    <property type="entry name" value="RNase_P_CS"/>
</dbReference>
<evidence type="ECO:0000256" key="4">
    <source>
        <dbReference type="ARBA" id="ARBA00022759"/>
    </source>
</evidence>
<dbReference type="InterPro" id="IPR020568">
    <property type="entry name" value="Ribosomal_Su5_D2-typ_SF"/>
</dbReference>
<dbReference type="GO" id="GO:0004526">
    <property type="term" value="F:ribonuclease P activity"/>
    <property type="evidence" value="ECO:0007669"/>
    <property type="project" value="InterPro"/>
</dbReference>
<dbReference type="AlphaFoldDB" id="A0A7R8WQW9"/>
<dbReference type="InterPro" id="IPR014721">
    <property type="entry name" value="Ribsml_uS5_D2-typ_fold_subgr"/>
</dbReference>
<gene>
    <name evidence="7" type="ORF">CTOB1V02_LOCUS14278</name>
</gene>
<sequence>CDTPLTLDREVVVPASRDVSEHAFPRSARLLTAGDYSRVFKRNKRYSDQYWTILVRRDETHPTQLGLAIAKKRAKRAVDRNKLKRVAREAFRHQKASLSGLQMVVMNRDAAAQASSADLRASLDVLLQKMRPRVSSLQYSLIQSGNKPSKKQ</sequence>
<dbReference type="Pfam" id="PF00825">
    <property type="entry name" value="Ribonuclease_P"/>
    <property type="match status" value="1"/>
</dbReference>
<keyword evidence="5" id="KW-0378">Hydrolase</keyword>
<organism evidence="7">
    <name type="scientific">Cyprideis torosa</name>
    <dbReference type="NCBI Taxonomy" id="163714"/>
    <lineage>
        <taxon>Eukaryota</taxon>
        <taxon>Metazoa</taxon>
        <taxon>Ecdysozoa</taxon>
        <taxon>Arthropoda</taxon>
        <taxon>Crustacea</taxon>
        <taxon>Oligostraca</taxon>
        <taxon>Ostracoda</taxon>
        <taxon>Podocopa</taxon>
        <taxon>Podocopida</taxon>
        <taxon>Cytherocopina</taxon>
        <taxon>Cytheroidea</taxon>
        <taxon>Cytherideidae</taxon>
        <taxon>Cyprideis</taxon>
    </lineage>
</organism>
<evidence type="ECO:0000256" key="1">
    <source>
        <dbReference type="ARBA" id="ARBA00002663"/>
    </source>
</evidence>
<dbReference type="GO" id="GO:0000049">
    <property type="term" value="F:tRNA binding"/>
    <property type="evidence" value="ECO:0007669"/>
    <property type="project" value="InterPro"/>
</dbReference>
<dbReference type="PANTHER" id="PTHR33992:SF1">
    <property type="entry name" value="RIBONUCLEASE P PROTEIN COMPONENT"/>
    <property type="match status" value="1"/>
</dbReference>
<name>A0A7R8WQW9_9CRUS</name>
<dbReference type="EMBL" id="OB679249">
    <property type="protein sequence ID" value="CAD7236463.1"/>
    <property type="molecule type" value="Genomic_DNA"/>
</dbReference>